<dbReference type="KEGG" id="abs:AZOBR_p60108"/>
<keyword evidence="1" id="KW-0614">Plasmid</keyword>
<accession>A0A9P1K1Y5</accession>
<reference evidence="1 2" key="1">
    <citation type="journal article" date="2011" name="PLoS Genet.">
        <title>Azospirillum genomes reveal transition of bacteria from aquatic to terrestrial environments.</title>
        <authorList>
            <person name="Wisniewski-Dye F."/>
            <person name="Borziak K."/>
            <person name="Khalsa-Moyers G."/>
            <person name="Alexandre G."/>
            <person name="Sukharnikov L.O."/>
            <person name="Wuichet K."/>
            <person name="Hurst G.B."/>
            <person name="McDonald W.H."/>
            <person name="Robertson J.S."/>
            <person name="Barbe V."/>
            <person name="Calteau A."/>
            <person name="Rouy Z."/>
            <person name="Mangenot S."/>
            <person name="Prigent-Combaret C."/>
            <person name="Normand P."/>
            <person name="Boyer M."/>
            <person name="Siguier P."/>
            <person name="Dessaux Y."/>
            <person name="Elmerich C."/>
            <person name="Condemine G."/>
            <person name="Krishnen G."/>
            <person name="Kennedy I."/>
            <person name="Paterson A.H."/>
            <person name="Gonzalez V."/>
            <person name="Mavingui P."/>
            <person name="Zhulin I.B."/>
        </authorList>
    </citation>
    <scope>NUCLEOTIDE SEQUENCE [LARGE SCALE GENOMIC DNA]</scope>
    <source>
        <strain evidence="1 2">Sp245</strain>
    </source>
</reference>
<dbReference type="EMBL" id="HE577333">
    <property type="protein sequence ID" value="CCD04044.1"/>
    <property type="molecule type" value="Genomic_DNA"/>
</dbReference>
<proteinExistence type="predicted"/>
<evidence type="ECO:0000313" key="1">
    <source>
        <dbReference type="EMBL" id="CCD04044.1"/>
    </source>
</evidence>
<gene>
    <name evidence="1" type="ORF">AZOBR_p60108</name>
</gene>
<dbReference type="AlphaFoldDB" id="A0A9P1K1Y5"/>
<evidence type="ECO:0000313" key="2">
    <source>
        <dbReference type="Proteomes" id="UP000007319"/>
    </source>
</evidence>
<name>A0A9P1K1Y5_9PROT</name>
<sequence length="83" mass="9498">MSQQVSHKNLLFHVAQARKNPPRRCRAGESPLFVTRSYAIRGFSIKNFFLFADPRIFCFPVIFFDSRLNLKSCLPSASSNGME</sequence>
<keyword evidence="2" id="KW-1185">Reference proteome</keyword>
<dbReference type="Proteomes" id="UP000007319">
    <property type="component" value="Plasmid AZOBR_p6"/>
</dbReference>
<protein>
    <submittedName>
        <fullName evidence="1">Uncharacterized protein</fullName>
    </submittedName>
</protein>
<organism evidence="1 2">
    <name type="scientific">Azospirillum baldaniorum</name>
    <dbReference type="NCBI Taxonomy" id="1064539"/>
    <lineage>
        <taxon>Bacteria</taxon>
        <taxon>Pseudomonadati</taxon>
        <taxon>Pseudomonadota</taxon>
        <taxon>Alphaproteobacteria</taxon>
        <taxon>Rhodospirillales</taxon>
        <taxon>Azospirillaceae</taxon>
        <taxon>Azospirillum</taxon>
    </lineage>
</organism>
<geneLocation type="plasmid" evidence="1 2">
    <name>AZOBR_p6</name>
</geneLocation>